<dbReference type="OrthoDB" id="1902038at2759"/>
<dbReference type="PROSITE" id="PS50966">
    <property type="entry name" value="ZF_SWIM"/>
    <property type="match status" value="1"/>
</dbReference>
<keyword evidence="4" id="KW-1185">Reference proteome</keyword>
<dbReference type="InterPro" id="IPR018289">
    <property type="entry name" value="MULE_transposase_dom"/>
</dbReference>
<dbReference type="OMA" id="RRDTHIA"/>
<proteinExistence type="predicted"/>
<dbReference type="AlphaFoldDB" id="A0A8B7ZU16"/>
<protein>
    <submittedName>
        <fullName evidence="5">Uncharacterized protein LOC110989183</fullName>
    </submittedName>
</protein>
<sequence length="765" mass="85779">MQDVLPDQYLHKVCSFQEDTVPGGWSAELRLAESTERGAQLWLARYQDKSMTVMRVHRTFGYDVTTPRINLFKKSYRCHHNTRSRVKKLSLKGTDCVSCMTITVKRVGKLTRKSRSTDPHLPDYPMRVCLRYSHNHPIRASSALRFRDVRPSVEEKFRGLFRLGYGPVAALGLHKMDLQLEHGSNFMHICGDRAQVPDEQWCRRLHRKLLVANNEKDGQDVLGDLQTRMTTENASGDMVMDVCTTVDGQVVVAICSKLMKRVLSNVPQSHELITVDHCGAANCDSLGAYLLLTHSCIGGLPVGCIITTSETTPTVTAALQLYKSLVPTTAFRGGAGPKVFMTDECPALQSALREIFPESSQLLSVFHILQAAWRWLWNSKKKIEKQDRPELFGILKSLLYCQSLGEMDVLYQRAAQNAVVMKYKQFSQYLLGWYSRSKSWAVCCRQDLQLQGSFTSDYGERATRVLKEQILNRLKVQNVVQLVDFVLDRMEKYHTQGILDVVSGCFDSVKYSRYLPQEAEGELIIRQTSECAFTVASLAKPDAEYTVNTLLGHCTCPTPAAGGALCKHQNAVALKYNLQCCSFIPISNTRDKARFYYVATGNSSLPEWLQPLVHQTDVTVCVSTNSPVPNTEQEGCHNQAPPPESCPEPSDVDATKNDVHVPIPPEVHIAEVQTLVECLQEDFVSVLRNKMTRHPDVYIPAVKRFLSSVKKLKTDSQVLSGLLFYGGGTGLGSRIWLSGRKRIDDNPSNHVTPQKKTRLGENSCP</sequence>
<feature type="domain" description="SWIM-type" evidence="3">
    <location>
        <begin position="545"/>
        <end position="577"/>
    </location>
</feature>
<feature type="region of interest" description="Disordered" evidence="2">
    <location>
        <begin position="630"/>
        <end position="657"/>
    </location>
</feature>
<evidence type="ECO:0000256" key="2">
    <source>
        <dbReference type="SAM" id="MobiDB-lite"/>
    </source>
</evidence>
<dbReference type="PANTHER" id="PTHR35385">
    <property type="entry name" value="PROTEIN B, PUTATIVE-RELATED-RELATED"/>
    <property type="match status" value="1"/>
</dbReference>
<keyword evidence="1" id="KW-0863">Zinc-finger</keyword>
<evidence type="ECO:0000313" key="4">
    <source>
        <dbReference type="Proteomes" id="UP000694845"/>
    </source>
</evidence>
<dbReference type="GeneID" id="110989183"/>
<dbReference type="RefSeq" id="XP_022109058.1">
    <property type="nucleotide sequence ID" value="XM_022253366.1"/>
</dbReference>
<organism evidence="4 5">
    <name type="scientific">Acanthaster planci</name>
    <name type="common">Crown-of-thorns starfish</name>
    <dbReference type="NCBI Taxonomy" id="133434"/>
    <lineage>
        <taxon>Eukaryota</taxon>
        <taxon>Metazoa</taxon>
        <taxon>Echinodermata</taxon>
        <taxon>Eleutherozoa</taxon>
        <taxon>Asterozoa</taxon>
        <taxon>Asteroidea</taxon>
        <taxon>Valvatacea</taxon>
        <taxon>Valvatida</taxon>
        <taxon>Acanthasteridae</taxon>
        <taxon>Acanthaster</taxon>
    </lineage>
</organism>
<dbReference type="PANTHER" id="PTHR35385:SF2">
    <property type="entry name" value="PROTEIN B, PUTATIVE-RELATED"/>
    <property type="match status" value="1"/>
</dbReference>
<keyword evidence="1" id="KW-0862">Zinc</keyword>
<dbReference type="Pfam" id="PF10551">
    <property type="entry name" value="MULE"/>
    <property type="match status" value="1"/>
</dbReference>
<evidence type="ECO:0000256" key="1">
    <source>
        <dbReference type="PROSITE-ProRule" id="PRU00325"/>
    </source>
</evidence>
<evidence type="ECO:0000313" key="5">
    <source>
        <dbReference type="RefSeq" id="XP_022109058.1"/>
    </source>
</evidence>
<dbReference type="GO" id="GO:0008270">
    <property type="term" value="F:zinc ion binding"/>
    <property type="evidence" value="ECO:0007669"/>
    <property type="project" value="UniProtKB-KW"/>
</dbReference>
<reference evidence="5" key="1">
    <citation type="submission" date="2025-08" db="UniProtKB">
        <authorList>
            <consortium name="RefSeq"/>
        </authorList>
    </citation>
    <scope>IDENTIFICATION</scope>
</reference>
<dbReference type="Proteomes" id="UP000694845">
    <property type="component" value="Unplaced"/>
</dbReference>
<dbReference type="InterPro" id="IPR007527">
    <property type="entry name" value="Znf_SWIM"/>
</dbReference>
<gene>
    <name evidence="5" type="primary">LOC110989183</name>
</gene>
<accession>A0A8B7ZU16</accession>
<keyword evidence="1" id="KW-0479">Metal-binding</keyword>
<name>A0A8B7ZU16_ACAPL</name>
<evidence type="ECO:0000259" key="3">
    <source>
        <dbReference type="PROSITE" id="PS50966"/>
    </source>
</evidence>
<feature type="region of interest" description="Disordered" evidence="2">
    <location>
        <begin position="742"/>
        <end position="765"/>
    </location>
</feature>
<dbReference type="KEGG" id="aplc:110989183"/>